<sequence length="87" mass="10379">MDNFHGVITYLEENWDGTVIRDFVLRTEKVILLISEHPEMFRQISESNTIREAVITKHNLLLYKVFNNKIVLLAIFDTRQHPRKKKI</sequence>
<dbReference type="RefSeq" id="WP_406566862.1">
    <property type="nucleotide sequence ID" value="NZ_CAJRAF010000002.1"/>
</dbReference>
<dbReference type="InterPro" id="IPR035093">
    <property type="entry name" value="RelE/ParE_toxin_dom_sf"/>
</dbReference>
<evidence type="ECO:0008006" key="3">
    <source>
        <dbReference type="Google" id="ProtNLM"/>
    </source>
</evidence>
<comment type="caution">
    <text evidence="1">The sequence shown here is derived from an EMBL/GenBank/DDBJ whole genome shotgun (WGS) entry which is preliminary data.</text>
</comment>
<dbReference type="EMBL" id="CAJRAF010000002">
    <property type="protein sequence ID" value="CAG5008085.1"/>
    <property type="molecule type" value="Genomic_DNA"/>
</dbReference>
<dbReference type="AlphaFoldDB" id="A0A916JHN0"/>
<keyword evidence="2" id="KW-1185">Reference proteome</keyword>
<protein>
    <recommendedName>
        <fullName evidence="3">Type II toxin-antitoxin system RelE/ParE family toxin</fullName>
    </recommendedName>
</protein>
<reference evidence="1" key="1">
    <citation type="submission" date="2021-04" db="EMBL/GenBank/DDBJ databases">
        <authorList>
            <person name="Rodrigo-Torres L."/>
            <person name="Arahal R. D."/>
            <person name="Lucena T."/>
        </authorList>
    </citation>
    <scope>NUCLEOTIDE SEQUENCE</scope>
    <source>
        <strain evidence="1">CECT 9275</strain>
    </source>
</reference>
<evidence type="ECO:0000313" key="2">
    <source>
        <dbReference type="Proteomes" id="UP000680038"/>
    </source>
</evidence>
<proteinExistence type="predicted"/>
<evidence type="ECO:0000313" key="1">
    <source>
        <dbReference type="EMBL" id="CAG5008085.1"/>
    </source>
</evidence>
<name>A0A916JHN0_9BACT</name>
<gene>
    <name evidence="1" type="ORF">DYBT9275_04190</name>
</gene>
<organism evidence="1 2">
    <name type="scientific">Dyadobacter helix</name>
    <dbReference type="NCBI Taxonomy" id="2822344"/>
    <lineage>
        <taxon>Bacteria</taxon>
        <taxon>Pseudomonadati</taxon>
        <taxon>Bacteroidota</taxon>
        <taxon>Cytophagia</taxon>
        <taxon>Cytophagales</taxon>
        <taxon>Spirosomataceae</taxon>
        <taxon>Dyadobacter</taxon>
    </lineage>
</organism>
<accession>A0A916JHN0</accession>
<dbReference type="Proteomes" id="UP000680038">
    <property type="component" value="Unassembled WGS sequence"/>
</dbReference>
<dbReference type="Gene3D" id="3.30.2310.20">
    <property type="entry name" value="RelE-like"/>
    <property type="match status" value="1"/>
</dbReference>